<gene>
    <name evidence="1" type="ORF">ACA1_131850</name>
</gene>
<dbReference type="STRING" id="1257118.L8GPZ2"/>
<protein>
    <submittedName>
        <fullName evidence="1">Fructose6-phosphate 2-kinase/fructose-2,6-bisphosphatase</fullName>
    </submittedName>
</protein>
<name>L8GPZ2_ACACF</name>
<dbReference type="GeneID" id="14914745"/>
<dbReference type="PANTHER" id="PTHR10606:SF44">
    <property type="entry name" value="6-PHOSPHOFRUCTO 2-KINASE_FRUCTOSE 2,6-BISPHOSPHATASE LONG FORM"/>
    <property type="match status" value="1"/>
</dbReference>
<reference evidence="1 2" key="1">
    <citation type="journal article" date="2013" name="Genome Biol.">
        <title>Genome of Acanthamoeba castellanii highlights extensive lateral gene transfer and early evolution of tyrosine kinase signaling.</title>
        <authorList>
            <person name="Clarke M."/>
            <person name="Lohan A.J."/>
            <person name="Liu B."/>
            <person name="Lagkouvardos I."/>
            <person name="Roy S."/>
            <person name="Zafar N."/>
            <person name="Bertelli C."/>
            <person name="Schilde C."/>
            <person name="Kianianmomeni A."/>
            <person name="Burglin T.R."/>
            <person name="Frech C."/>
            <person name="Turcotte B."/>
            <person name="Kopec K.O."/>
            <person name="Synnott J.M."/>
            <person name="Choo C."/>
            <person name="Paponov I."/>
            <person name="Finkler A."/>
            <person name="Soon Heng Tan C."/>
            <person name="Hutchins A.P."/>
            <person name="Weinmeier T."/>
            <person name="Rattei T."/>
            <person name="Chu J.S."/>
            <person name="Gimenez G."/>
            <person name="Irimia M."/>
            <person name="Rigden D.J."/>
            <person name="Fitzpatrick D.A."/>
            <person name="Lorenzo-Morales J."/>
            <person name="Bateman A."/>
            <person name="Chiu C.H."/>
            <person name="Tang P."/>
            <person name="Hegemann P."/>
            <person name="Fromm H."/>
            <person name="Raoult D."/>
            <person name="Greub G."/>
            <person name="Miranda-Saavedra D."/>
            <person name="Chen N."/>
            <person name="Nash P."/>
            <person name="Ginger M.L."/>
            <person name="Horn M."/>
            <person name="Schaap P."/>
            <person name="Caler L."/>
            <person name="Loftus B."/>
        </authorList>
    </citation>
    <scope>NUCLEOTIDE SEQUENCE [LARGE SCALE GENOMIC DNA]</scope>
    <source>
        <strain evidence="1 2">Neff</strain>
    </source>
</reference>
<dbReference type="SUPFAM" id="SSF53254">
    <property type="entry name" value="Phosphoglycerate mutase-like"/>
    <property type="match status" value="1"/>
</dbReference>
<dbReference type="Pfam" id="PF00300">
    <property type="entry name" value="His_Phos_1"/>
    <property type="match status" value="1"/>
</dbReference>
<dbReference type="Gene3D" id="3.40.50.1240">
    <property type="entry name" value="Phosphoglycerate mutase-like"/>
    <property type="match status" value="1"/>
</dbReference>
<dbReference type="AlphaFoldDB" id="L8GPZ2"/>
<keyword evidence="1" id="KW-0418">Kinase</keyword>
<dbReference type="GO" id="GO:0006003">
    <property type="term" value="P:fructose 2,6-bisphosphate metabolic process"/>
    <property type="evidence" value="ECO:0007669"/>
    <property type="project" value="InterPro"/>
</dbReference>
<evidence type="ECO:0000313" key="2">
    <source>
        <dbReference type="Proteomes" id="UP000011083"/>
    </source>
</evidence>
<proteinExistence type="predicted"/>
<dbReference type="OrthoDB" id="267323at2759"/>
<dbReference type="VEuPathDB" id="AmoebaDB:ACA1_131850"/>
<dbReference type="GO" id="GO:0003873">
    <property type="term" value="F:6-phosphofructo-2-kinase activity"/>
    <property type="evidence" value="ECO:0007669"/>
    <property type="project" value="TreeGrafter"/>
</dbReference>
<evidence type="ECO:0000313" key="1">
    <source>
        <dbReference type="EMBL" id="ELR14181.1"/>
    </source>
</evidence>
<dbReference type="InterPro" id="IPR003094">
    <property type="entry name" value="6Pfruct_kin"/>
</dbReference>
<dbReference type="GO" id="GO:0005524">
    <property type="term" value="F:ATP binding"/>
    <property type="evidence" value="ECO:0007669"/>
    <property type="project" value="InterPro"/>
</dbReference>
<accession>L8GPZ2</accession>
<keyword evidence="1" id="KW-0808">Transferase</keyword>
<organism evidence="1 2">
    <name type="scientific">Acanthamoeba castellanii (strain ATCC 30010 / Neff)</name>
    <dbReference type="NCBI Taxonomy" id="1257118"/>
    <lineage>
        <taxon>Eukaryota</taxon>
        <taxon>Amoebozoa</taxon>
        <taxon>Discosea</taxon>
        <taxon>Longamoebia</taxon>
        <taxon>Centramoebida</taxon>
        <taxon>Acanthamoebidae</taxon>
        <taxon>Acanthamoeba</taxon>
    </lineage>
</organism>
<dbReference type="GO" id="GO:0005829">
    <property type="term" value="C:cytosol"/>
    <property type="evidence" value="ECO:0007669"/>
    <property type="project" value="TreeGrafter"/>
</dbReference>
<dbReference type="Proteomes" id="UP000011083">
    <property type="component" value="Unassembled WGS sequence"/>
</dbReference>
<dbReference type="InterPro" id="IPR029033">
    <property type="entry name" value="His_PPase_superfam"/>
</dbReference>
<dbReference type="InterPro" id="IPR013078">
    <property type="entry name" value="His_Pase_superF_clade-1"/>
</dbReference>
<keyword evidence="2" id="KW-1185">Reference proteome</keyword>
<dbReference type="RefSeq" id="XP_004336194.1">
    <property type="nucleotide sequence ID" value="XM_004336146.1"/>
</dbReference>
<dbReference type="EMBL" id="KB008070">
    <property type="protein sequence ID" value="ELR14181.1"/>
    <property type="molecule type" value="Genomic_DNA"/>
</dbReference>
<dbReference type="KEGG" id="acan:ACA1_131850"/>
<dbReference type="GO" id="GO:0004331">
    <property type="term" value="F:fructose-2,6-bisphosphate 2-phosphatase activity"/>
    <property type="evidence" value="ECO:0007669"/>
    <property type="project" value="TreeGrafter"/>
</dbReference>
<dbReference type="PANTHER" id="PTHR10606">
    <property type="entry name" value="6-PHOSPHOFRUCTO-2-KINASE/FRUCTOSE-2,6-BISPHOSPHATASE"/>
    <property type="match status" value="1"/>
</dbReference>
<sequence>MEKTVSYNGAEDNLMKLTVWTSTLQRAIATSQRKIQLRCLDEIDAGKCDGMTYEEIAKKMPEEFAARAAEEEDVIQVPFTRSRSLTALYAYVKEKLAGECPHVGVHLPPPRGDD</sequence>